<dbReference type="PANTHER" id="PTHR47083:SF1">
    <property type="entry name" value="TESTIS-EXPRESSED PROTEIN 11"/>
    <property type="match status" value="1"/>
</dbReference>
<protein>
    <submittedName>
        <fullName evidence="2">Uncharacterized protein</fullName>
    </submittedName>
</protein>
<evidence type="ECO:0000313" key="3">
    <source>
        <dbReference type="Proteomes" id="UP000023152"/>
    </source>
</evidence>
<keyword evidence="3" id="KW-1185">Reference proteome</keyword>
<reference evidence="2 3" key="1">
    <citation type="journal article" date="2013" name="Curr. Biol.">
        <title>The Genome of the Foraminiferan Reticulomyxa filosa.</title>
        <authorList>
            <person name="Glockner G."/>
            <person name="Hulsmann N."/>
            <person name="Schleicher M."/>
            <person name="Noegel A.A."/>
            <person name="Eichinger L."/>
            <person name="Gallinger C."/>
            <person name="Pawlowski J."/>
            <person name="Sierra R."/>
            <person name="Euteneuer U."/>
            <person name="Pillet L."/>
            <person name="Moustafa A."/>
            <person name="Platzer M."/>
            <person name="Groth M."/>
            <person name="Szafranski K."/>
            <person name="Schliwa M."/>
        </authorList>
    </citation>
    <scope>NUCLEOTIDE SEQUENCE [LARGE SCALE GENOMIC DNA]</scope>
</reference>
<dbReference type="InterPro" id="IPR042861">
    <property type="entry name" value="TEX11"/>
</dbReference>
<evidence type="ECO:0000256" key="1">
    <source>
        <dbReference type="SAM" id="MobiDB-lite"/>
    </source>
</evidence>
<dbReference type="Proteomes" id="UP000023152">
    <property type="component" value="Unassembled WGS sequence"/>
</dbReference>
<evidence type="ECO:0000313" key="2">
    <source>
        <dbReference type="EMBL" id="ETO36588.1"/>
    </source>
</evidence>
<dbReference type="EMBL" id="ASPP01000510">
    <property type="protein sequence ID" value="ETO36588.1"/>
    <property type="molecule type" value="Genomic_DNA"/>
</dbReference>
<organism evidence="2 3">
    <name type="scientific">Reticulomyxa filosa</name>
    <dbReference type="NCBI Taxonomy" id="46433"/>
    <lineage>
        <taxon>Eukaryota</taxon>
        <taxon>Sar</taxon>
        <taxon>Rhizaria</taxon>
        <taxon>Retaria</taxon>
        <taxon>Foraminifera</taxon>
        <taxon>Monothalamids</taxon>
        <taxon>Reticulomyxidae</taxon>
        <taxon>Reticulomyxa</taxon>
    </lineage>
</organism>
<accession>X6PEQ5</accession>
<dbReference type="PANTHER" id="PTHR47083">
    <property type="entry name" value="TESTIS-EXPRESSED PROTEIN 11"/>
    <property type="match status" value="1"/>
</dbReference>
<name>X6PEQ5_RETFI</name>
<gene>
    <name evidence="2" type="ORF">RFI_00474</name>
</gene>
<proteinExistence type="predicted"/>
<feature type="compositionally biased region" description="Polar residues" evidence="1">
    <location>
        <begin position="313"/>
        <end position="324"/>
    </location>
</feature>
<feature type="region of interest" description="Disordered" evidence="1">
    <location>
        <begin position="296"/>
        <end position="324"/>
    </location>
</feature>
<sequence>MWTFSDDFSQEQQQKIRKALKYLESCVELCNDESATDTQSDASVGQDTTDEPKIKKIPKTILLPLVRTLQFKAMLCLRLADKEMSTFLDHVCQNTEGMESKHYWQMSAYATEPPFQCDNIAIQCLKRALALQYAQTAPNLTEVAKITRTIVALEGNGKETLEYFEKLLECATKEIKNGRRAKENMFEEKIHIKWLILKAWNNAVFEYNYVAYDFNSSSLEKLQLAHAWVRISSHLCQFYGFAENEKHMHLYIDESYRLIQRKYEEATQFQKYHENIEKNLDFKNIWDTPSIEMTGGNIAQPSTKKNSQDPTHKQITQPSANNDVVMINQNLT</sequence>
<comment type="caution">
    <text evidence="2">The sequence shown here is derived from an EMBL/GenBank/DDBJ whole genome shotgun (WGS) entry which is preliminary data.</text>
</comment>
<dbReference type="AlphaFoldDB" id="X6PEQ5"/>